<evidence type="ECO:0008006" key="4">
    <source>
        <dbReference type="Google" id="ProtNLM"/>
    </source>
</evidence>
<comment type="caution">
    <text evidence="2">The sequence shown here is derived from an EMBL/GenBank/DDBJ whole genome shotgun (WGS) entry which is preliminary data.</text>
</comment>
<proteinExistence type="predicted"/>
<reference evidence="2" key="1">
    <citation type="journal article" date="2020" name="Stud. Mycol.">
        <title>101 Dothideomycetes genomes: a test case for predicting lifestyles and emergence of pathogens.</title>
        <authorList>
            <person name="Haridas S."/>
            <person name="Albert R."/>
            <person name="Binder M."/>
            <person name="Bloem J."/>
            <person name="Labutti K."/>
            <person name="Salamov A."/>
            <person name="Andreopoulos B."/>
            <person name="Baker S."/>
            <person name="Barry K."/>
            <person name="Bills G."/>
            <person name="Bluhm B."/>
            <person name="Cannon C."/>
            <person name="Castanera R."/>
            <person name="Culley D."/>
            <person name="Daum C."/>
            <person name="Ezra D."/>
            <person name="Gonzalez J."/>
            <person name="Henrissat B."/>
            <person name="Kuo A."/>
            <person name="Liang C."/>
            <person name="Lipzen A."/>
            <person name="Lutzoni F."/>
            <person name="Magnuson J."/>
            <person name="Mondo S."/>
            <person name="Nolan M."/>
            <person name="Ohm R."/>
            <person name="Pangilinan J."/>
            <person name="Park H.-J."/>
            <person name="Ramirez L."/>
            <person name="Alfaro M."/>
            <person name="Sun H."/>
            <person name="Tritt A."/>
            <person name="Yoshinaga Y."/>
            <person name="Zwiers L.-H."/>
            <person name="Turgeon B."/>
            <person name="Goodwin S."/>
            <person name="Spatafora J."/>
            <person name="Crous P."/>
            <person name="Grigoriev I."/>
        </authorList>
    </citation>
    <scope>NUCLEOTIDE SEQUENCE</scope>
    <source>
        <strain evidence="2">ATCC 74209</strain>
    </source>
</reference>
<name>A0A9P4JNA4_9PLEO</name>
<dbReference type="AlphaFoldDB" id="A0A9P4JNA4"/>
<dbReference type="OrthoDB" id="3915838at2759"/>
<organism evidence="2 3">
    <name type="scientific">Delitschia confertaspora ATCC 74209</name>
    <dbReference type="NCBI Taxonomy" id="1513339"/>
    <lineage>
        <taxon>Eukaryota</taxon>
        <taxon>Fungi</taxon>
        <taxon>Dikarya</taxon>
        <taxon>Ascomycota</taxon>
        <taxon>Pezizomycotina</taxon>
        <taxon>Dothideomycetes</taxon>
        <taxon>Pleosporomycetidae</taxon>
        <taxon>Pleosporales</taxon>
        <taxon>Delitschiaceae</taxon>
        <taxon>Delitschia</taxon>
    </lineage>
</organism>
<feature type="signal peptide" evidence="1">
    <location>
        <begin position="1"/>
        <end position="22"/>
    </location>
</feature>
<dbReference type="EMBL" id="ML993980">
    <property type="protein sequence ID" value="KAF2201341.1"/>
    <property type="molecule type" value="Genomic_DNA"/>
</dbReference>
<sequence>MVFLHAPALLLGLSSLLQTGIAAPTAAVTVGQIRAVQSPVFHLYLQSLPKNKTTPVLGPSSTSETFTISSTIQSRNTSQYLNIVPSTTSYKALVFSSTPETTAWGLEGDTIITVTGSSMGRQLNFLACASSSNGYYDIFLQTGSDTPSGRSCSNYQTLHLPCLC</sequence>
<evidence type="ECO:0000313" key="2">
    <source>
        <dbReference type="EMBL" id="KAF2201341.1"/>
    </source>
</evidence>
<evidence type="ECO:0000313" key="3">
    <source>
        <dbReference type="Proteomes" id="UP000799536"/>
    </source>
</evidence>
<keyword evidence="3" id="KW-1185">Reference proteome</keyword>
<dbReference type="Proteomes" id="UP000799536">
    <property type="component" value="Unassembled WGS sequence"/>
</dbReference>
<evidence type="ECO:0000256" key="1">
    <source>
        <dbReference type="SAM" id="SignalP"/>
    </source>
</evidence>
<accession>A0A9P4JNA4</accession>
<keyword evidence="1" id="KW-0732">Signal</keyword>
<protein>
    <recommendedName>
        <fullName evidence="4">IPT/TIG domain-containing protein</fullName>
    </recommendedName>
</protein>
<gene>
    <name evidence="2" type="ORF">GQ43DRAFT_455823</name>
</gene>
<feature type="chain" id="PRO_5040238862" description="IPT/TIG domain-containing protein" evidence="1">
    <location>
        <begin position="23"/>
        <end position="164"/>
    </location>
</feature>